<proteinExistence type="predicted"/>
<accession>F0RWI0</accession>
<dbReference type="RefSeq" id="WP_013607460.1">
    <property type="nucleotide sequence ID" value="NC_015152.1"/>
</dbReference>
<keyword evidence="1" id="KW-0732">Signal</keyword>
<dbReference type="EMBL" id="CP002541">
    <property type="protein sequence ID" value="ADY13611.1"/>
    <property type="molecule type" value="Genomic_DNA"/>
</dbReference>
<evidence type="ECO:0000256" key="1">
    <source>
        <dbReference type="SAM" id="SignalP"/>
    </source>
</evidence>
<evidence type="ECO:0000313" key="2">
    <source>
        <dbReference type="EMBL" id="ADY13611.1"/>
    </source>
</evidence>
<dbReference type="OrthoDB" id="370128at2"/>
<evidence type="ECO:0000313" key="3">
    <source>
        <dbReference type="Proteomes" id="UP000008466"/>
    </source>
</evidence>
<protein>
    <recommendedName>
        <fullName evidence="4">DUF5723 domain-containing protein</fullName>
    </recommendedName>
</protein>
<name>F0RWI0_SPHGB</name>
<keyword evidence="3" id="KW-1185">Reference proteome</keyword>
<sequence>MAKRMMLSSLVLMLCVSAAFSLPLDLASSSSWGMANAGLSLDYESDSFLANPALLGQDKDKDTSFLSSFRFQDALVASNYTLSPFATRLENPVADWSLSFISGNLAFSIQNRNSLEDRQIYSNASDYTGKRKTLFQFDWAISRSVFSFGVTARAVATSERSLVTIMDDRIFLDYFVETAVGRYEAVDDVSSVTFGVGILLDYEWFKMGVVSDQLAYGSAEQSLVISVDSLLKTLDWGFSFSSATYDGSNQLHLLKFQGALDFVNLGSDQDRQLRLGLSAKLQLLPTWSVNLQMGYSEDKPTPSDLLKVSLAQGSQTLALNAQFDTVKVSIGCSWPTAWYSKTPTSERAVLLLGATLIL</sequence>
<reference evidence="3" key="1">
    <citation type="submission" date="2011-02" db="EMBL/GenBank/DDBJ databases">
        <title>Complete sequence of Spirochaeta sp. Buddy.</title>
        <authorList>
            <person name="Lucas S."/>
            <person name="Copeland A."/>
            <person name="Lapidus A."/>
            <person name="Cheng J.-F."/>
            <person name="Goodwin L."/>
            <person name="Pitluck S."/>
            <person name="Zeytun A."/>
            <person name="Detter J.C."/>
            <person name="Han C."/>
            <person name="Tapia R."/>
            <person name="Land M."/>
            <person name="Hauser L."/>
            <person name="Kyrpides N."/>
            <person name="Ivanova N."/>
            <person name="Mikhailova N."/>
            <person name="Pagani I."/>
            <person name="Ritalahti K.M."/>
            <person name="Loeffler F.E."/>
            <person name="Woyke T."/>
        </authorList>
    </citation>
    <scope>NUCLEOTIDE SEQUENCE [LARGE SCALE GENOMIC DNA]</scope>
    <source>
        <strain evidence="3">ATCC BAA-1886 / DSM 22777 / Buddy</strain>
    </source>
</reference>
<dbReference type="Proteomes" id="UP000008466">
    <property type="component" value="Chromosome"/>
</dbReference>
<dbReference type="HOGENOM" id="CLU_775910_0_0_12"/>
<dbReference type="AlphaFoldDB" id="F0RWI0"/>
<feature type="chain" id="PRO_5003256442" description="DUF5723 domain-containing protein" evidence="1">
    <location>
        <begin position="22"/>
        <end position="358"/>
    </location>
</feature>
<organism evidence="2 3">
    <name type="scientific">Sphaerochaeta globosa (strain ATCC BAA-1886 / DSM 22777 / Buddy)</name>
    <name type="common">Spirochaeta sp. (strain Buddy)</name>
    <dbReference type="NCBI Taxonomy" id="158189"/>
    <lineage>
        <taxon>Bacteria</taxon>
        <taxon>Pseudomonadati</taxon>
        <taxon>Spirochaetota</taxon>
        <taxon>Spirochaetia</taxon>
        <taxon>Spirochaetales</taxon>
        <taxon>Sphaerochaetaceae</taxon>
        <taxon>Sphaerochaeta</taxon>
    </lineage>
</organism>
<gene>
    <name evidence="2" type="ordered locus">SpiBuddy_1787</name>
</gene>
<dbReference type="STRING" id="158189.SpiBuddy_1787"/>
<dbReference type="KEGG" id="sbu:SpiBuddy_1787"/>
<evidence type="ECO:0008006" key="4">
    <source>
        <dbReference type="Google" id="ProtNLM"/>
    </source>
</evidence>
<feature type="signal peptide" evidence="1">
    <location>
        <begin position="1"/>
        <end position="21"/>
    </location>
</feature>